<evidence type="ECO:0000313" key="2">
    <source>
        <dbReference type="Proteomes" id="UP001201812"/>
    </source>
</evidence>
<organism evidence="1 2">
    <name type="scientific">Ditylenchus destructor</name>
    <dbReference type="NCBI Taxonomy" id="166010"/>
    <lineage>
        <taxon>Eukaryota</taxon>
        <taxon>Metazoa</taxon>
        <taxon>Ecdysozoa</taxon>
        <taxon>Nematoda</taxon>
        <taxon>Chromadorea</taxon>
        <taxon>Rhabditida</taxon>
        <taxon>Tylenchina</taxon>
        <taxon>Tylenchomorpha</taxon>
        <taxon>Sphaerularioidea</taxon>
        <taxon>Anguinidae</taxon>
        <taxon>Anguininae</taxon>
        <taxon>Ditylenchus</taxon>
    </lineage>
</organism>
<dbReference type="Proteomes" id="UP001201812">
    <property type="component" value="Unassembled WGS sequence"/>
</dbReference>
<reference evidence="1" key="1">
    <citation type="submission" date="2022-01" db="EMBL/GenBank/DDBJ databases">
        <title>Genome Sequence Resource for Two Populations of Ditylenchus destructor, the Migratory Endoparasitic Phytonematode.</title>
        <authorList>
            <person name="Zhang H."/>
            <person name="Lin R."/>
            <person name="Xie B."/>
        </authorList>
    </citation>
    <scope>NUCLEOTIDE SEQUENCE</scope>
    <source>
        <strain evidence="1">BazhouSP</strain>
    </source>
</reference>
<keyword evidence="2" id="KW-1185">Reference proteome</keyword>
<accession>A0AAD4R5B9</accession>
<protein>
    <submittedName>
        <fullName evidence="1">Uncharacterized protein</fullName>
    </submittedName>
</protein>
<name>A0AAD4R5B9_9BILA</name>
<dbReference type="EMBL" id="JAKKPZ010000009">
    <property type="protein sequence ID" value="KAI1717178.1"/>
    <property type="molecule type" value="Genomic_DNA"/>
</dbReference>
<proteinExistence type="predicted"/>
<comment type="caution">
    <text evidence="1">The sequence shown here is derived from an EMBL/GenBank/DDBJ whole genome shotgun (WGS) entry which is preliminary data.</text>
</comment>
<sequence length="123" mass="13735">MWPVYTCQITPDVFRCARLDDMRQISYDYDRTLMKSNRINGASSLTSATVHSFTTISGADIISANEIVISVLNFAGYAAVAGTFSSLREIRDDRQTKRAPHTSTELICIFQCIFNGNSTKVRV</sequence>
<evidence type="ECO:0000313" key="1">
    <source>
        <dbReference type="EMBL" id="KAI1717178.1"/>
    </source>
</evidence>
<gene>
    <name evidence="1" type="ORF">DdX_06911</name>
</gene>
<dbReference type="AlphaFoldDB" id="A0AAD4R5B9"/>